<feature type="signal peptide" evidence="2">
    <location>
        <begin position="1"/>
        <end position="36"/>
    </location>
</feature>
<feature type="compositionally biased region" description="Polar residues" evidence="1">
    <location>
        <begin position="41"/>
        <end position="71"/>
    </location>
</feature>
<dbReference type="AlphaFoldDB" id="A0A7K1UQ22"/>
<evidence type="ECO:0000313" key="3">
    <source>
        <dbReference type="EMBL" id="MVU76446.1"/>
    </source>
</evidence>
<gene>
    <name evidence="3" type="ORF">GPX89_04210</name>
</gene>
<evidence type="ECO:0000313" key="4">
    <source>
        <dbReference type="Proteomes" id="UP000466794"/>
    </source>
</evidence>
<name>A0A7K1UQ22_9NOCA</name>
<feature type="region of interest" description="Disordered" evidence="1">
    <location>
        <begin position="37"/>
        <end position="119"/>
    </location>
</feature>
<dbReference type="RefSeq" id="WP_157355231.1">
    <property type="nucleotide sequence ID" value="NZ_WRPP01000001.1"/>
</dbReference>
<keyword evidence="4" id="KW-1185">Reference proteome</keyword>
<proteinExistence type="predicted"/>
<feature type="chain" id="PRO_5029726304" evidence="2">
    <location>
        <begin position="37"/>
        <end position="239"/>
    </location>
</feature>
<dbReference type="EMBL" id="WRPP01000001">
    <property type="protein sequence ID" value="MVU76446.1"/>
    <property type="molecule type" value="Genomic_DNA"/>
</dbReference>
<evidence type="ECO:0000256" key="1">
    <source>
        <dbReference type="SAM" id="MobiDB-lite"/>
    </source>
</evidence>
<organism evidence="3 4">
    <name type="scientific">Nocardia terrae</name>
    <dbReference type="NCBI Taxonomy" id="2675851"/>
    <lineage>
        <taxon>Bacteria</taxon>
        <taxon>Bacillati</taxon>
        <taxon>Actinomycetota</taxon>
        <taxon>Actinomycetes</taxon>
        <taxon>Mycobacteriales</taxon>
        <taxon>Nocardiaceae</taxon>
        <taxon>Nocardia</taxon>
    </lineage>
</organism>
<keyword evidence="2" id="KW-0732">Signal</keyword>
<comment type="caution">
    <text evidence="3">The sequence shown here is derived from an EMBL/GenBank/DDBJ whole genome shotgun (WGS) entry which is preliminary data.</text>
</comment>
<evidence type="ECO:0000256" key="2">
    <source>
        <dbReference type="SAM" id="SignalP"/>
    </source>
</evidence>
<accession>A0A7K1UQ22</accession>
<reference evidence="3 4" key="1">
    <citation type="submission" date="2019-12" db="EMBL/GenBank/DDBJ databases">
        <title>Nocardia sp. nov. ET3-3 isolated from soil.</title>
        <authorList>
            <person name="Kanchanasin P."/>
            <person name="Tanasupawat S."/>
            <person name="Yuki M."/>
            <person name="Kudo T."/>
        </authorList>
    </citation>
    <scope>NUCLEOTIDE SEQUENCE [LARGE SCALE GENOMIC DNA]</scope>
    <source>
        <strain evidence="3 4">ET3-3</strain>
    </source>
</reference>
<protein>
    <submittedName>
        <fullName evidence="3">Uncharacterized protein</fullName>
    </submittedName>
</protein>
<dbReference type="Proteomes" id="UP000466794">
    <property type="component" value="Unassembled WGS sequence"/>
</dbReference>
<sequence>MAKHRRQTAAQRILLRAAVTAIPMTAALGISAVGHAAPQPGVTQPDPSSPNSGGAQPGVTITPQPAQQVSPQDDAHGVAPQSDYAPTRPDPKRDYSPAPIQPGDLHAPEPTPDIGVIVPTNPRELRAGDLTAIAPDFLSDDQVAQINSTLAGPEAQISQFTRSIGVAPSRSDHIAAGALAGAAGGAVIGCIAGAAIATLPAGPLAPIIAPLTAPPGCVIGGVVGLATGAVVGAGAGALI</sequence>